<dbReference type="GO" id="GO:0032259">
    <property type="term" value="P:methylation"/>
    <property type="evidence" value="ECO:0007669"/>
    <property type="project" value="UniProtKB-KW"/>
</dbReference>
<dbReference type="HAMAP" id="MF_03223">
    <property type="entry name" value="Methyltr_EFM7"/>
    <property type="match status" value="1"/>
</dbReference>
<evidence type="ECO:0000256" key="4">
    <source>
        <dbReference type="ARBA" id="ARBA00022691"/>
    </source>
</evidence>
<sequence>MPAETVRYGNGPGNTLYPHTPRRLSLCTTPRPPTDCFNVFAPPSIFVCLHSPHLIFLSLSLCVKPSPPPSLSPSPLLFLFTLSPPLPPPPFPLPLVLPLALPLALQSAPLGSPVLASTVCGPVPHGVCRQDSVTLRYEPRELSPSIDHSSPGHFGSQPSPCCTNTTNTTNNTNANANANQLDSTHSIPPPLSLAMDSQQQHSTPYQSDESGAGVQPSVGYPQASASFYHVNQTGHAHVTSPQHPAPGRNGCIPERLQSGCRGSKEGTDGGDCARLGECFSLKSRNTQVGGRINYSPSTRAVGASFEFLDMNSNTDTDTDADADAEFGDIFQEPEGFLPPPKEATFVEYPMRSGQTIKLRLVGSHPLWGFLLWNAGKTSADYLESKARDWVEGKDILELGAGAGLPSLVCAILGARTVVVTDYPDCELVDNMRINAKACESLLSLGEGKASPLHVEGFKWGADPETVLRHLPADSDSGPRAAGRGFDLLILADVIYNHPQHRELIESVKQMLKRARDAVAFVVFTPYQPWLLEKIVAFFPRAEENGFVVTKAFEELTEKAMFEDDPGDEKLRRTVFGYELRWKEEELVNQSTIPHT</sequence>
<dbReference type="KEGG" id="pbl:PAAG_05841"/>
<feature type="compositionally biased region" description="Low complexity" evidence="6">
    <location>
        <begin position="163"/>
        <end position="179"/>
    </location>
</feature>
<keyword evidence="4 5" id="KW-0949">S-adenosyl-L-methionine</keyword>
<accession>C1H500</accession>
<dbReference type="InterPro" id="IPR019410">
    <property type="entry name" value="Methyltransf_16"/>
</dbReference>
<keyword evidence="2 5" id="KW-0489">Methyltransferase</keyword>
<dbReference type="OrthoDB" id="46564at2759"/>
<keyword evidence="1 5" id="KW-0963">Cytoplasm</keyword>
<dbReference type="VEuPathDB" id="FungiDB:PAAG_05841"/>
<evidence type="ECO:0000256" key="1">
    <source>
        <dbReference type="ARBA" id="ARBA00022490"/>
    </source>
</evidence>
<dbReference type="GeneID" id="9095455"/>
<feature type="binding site" evidence="5">
    <location>
        <position position="459"/>
    </location>
    <ligand>
        <name>S-adenosyl-L-methionine</name>
        <dbReference type="ChEBI" id="CHEBI:59789"/>
    </ligand>
</feature>
<feature type="binding site" evidence="5">
    <location>
        <position position="491"/>
    </location>
    <ligand>
        <name>S-adenosyl-L-methionine</name>
        <dbReference type="ChEBI" id="CHEBI:59789"/>
    </ligand>
</feature>
<dbReference type="HOGENOM" id="CLU_032409_0_0_1"/>
<keyword evidence="8" id="KW-1185">Reference proteome</keyword>
<gene>
    <name evidence="5" type="primary">EFM7</name>
    <name evidence="7" type="ORF">PAAG_05841</name>
</gene>
<feature type="binding site" evidence="5">
    <location>
        <position position="372"/>
    </location>
    <ligand>
        <name>S-adenosyl-L-methionine</name>
        <dbReference type="ChEBI" id="CHEBI:59789"/>
    </ligand>
</feature>
<dbReference type="GO" id="GO:0071885">
    <property type="term" value="F:N-terminal protein N-methyltransferase activity"/>
    <property type="evidence" value="ECO:0007669"/>
    <property type="project" value="UniProtKB-UniRule"/>
</dbReference>
<dbReference type="STRING" id="502779.C1H500"/>
<dbReference type="Gene3D" id="3.40.50.150">
    <property type="entry name" value="Vaccinia Virus protein VP39"/>
    <property type="match status" value="1"/>
</dbReference>
<dbReference type="GO" id="GO:0005737">
    <property type="term" value="C:cytoplasm"/>
    <property type="evidence" value="ECO:0007669"/>
    <property type="project" value="UniProtKB-SubCell"/>
</dbReference>
<evidence type="ECO:0000313" key="8">
    <source>
        <dbReference type="Proteomes" id="UP000002059"/>
    </source>
</evidence>
<dbReference type="PANTHER" id="PTHR14614:SF10">
    <property type="entry name" value="PROTEIN N-TERMINAL AND LYSINE N-METHYLTRANSFERASE EFM7"/>
    <property type="match status" value="1"/>
</dbReference>
<evidence type="ECO:0000313" key="7">
    <source>
        <dbReference type="EMBL" id="EEH34794.2"/>
    </source>
</evidence>
<dbReference type="Proteomes" id="UP000002059">
    <property type="component" value="Partially assembled WGS sequence"/>
</dbReference>
<feature type="compositionally biased region" description="Polar residues" evidence="6">
    <location>
        <begin position="195"/>
        <end position="209"/>
    </location>
</feature>
<feature type="region of interest" description="Disordered" evidence="6">
    <location>
        <begin position="143"/>
        <end position="214"/>
    </location>
</feature>
<reference evidence="7 8" key="1">
    <citation type="journal article" date="2011" name="PLoS Genet.">
        <title>Comparative genomic analysis of human fungal pathogens causing paracoccidioidomycosis.</title>
        <authorList>
            <person name="Desjardins C.A."/>
            <person name="Champion M.D."/>
            <person name="Holder J.W."/>
            <person name="Muszewska A."/>
            <person name="Goldberg J."/>
            <person name="Bailao A.M."/>
            <person name="Brigido M.M."/>
            <person name="Ferreira M.E."/>
            <person name="Garcia A.M."/>
            <person name="Grynberg M."/>
            <person name="Gujja S."/>
            <person name="Heiman D.I."/>
            <person name="Henn M.R."/>
            <person name="Kodira C.D."/>
            <person name="Leon-Narvaez H."/>
            <person name="Longo L.V."/>
            <person name="Ma L.J."/>
            <person name="Malavazi I."/>
            <person name="Matsuo A.L."/>
            <person name="Morais F.V."/>
            <person name="Pereira M."/>
            <person name="Rodriguez-Brito S."/>
            <person name="Sakthikumar S."/>
            <person name="Salem-Izacc S.M."/>
            <person name="Sykes S.M."/>
            <person name="Teixeira M.M."/>
            <person name="Vallejo M.C."/>
            <person name="Walter M.E."/>
            <person name="Yandava C."/>
            <person name="Young S."/>
            <person name="Zeng Q."/>
            <person name="Zucker J."/>
            <person name="Felipe M.S."/>
            <person name="Goldman G.H."/>
            <person name="Haas B.J."/>
            <person name="McEwen J.G."/>
            <person name="Nino-Vega G."/>
            <person name="Puccia R."/>
            <person name="San-Blas G."/>
            <person name="Soares C.M."/>
            <person name="Birren B.W."/>
            <person name="Cuomo C.A."/>
        </authorList>
    </citation>
    <scope>NUCLEOTIDE SEQUENCE [LARGE SCALE GENOMIC DNA]</scope>
    <source>
        <strain evidence="8">ATCC MYA-826 / Pb01</strain>
    </source>
</reference>
<dbReference type="Pfam" id="PF10294">
    <property type="entry name" value="Methyltransf_16"/>
    <property type="match status" value="1"/>
</dbReference>
<comment type="function">
    <text evidence="5">S-adenosyl-L-methionine-dependent protein methyltransferase that trimethylates the N-terminal glycine 'Gly-2' of elongation factor 1-alpha, before also catalyzing the mono- and dimethylation of 'Lys-3'.</text>
</comment>
<dbReference type="EMBL" id="KN294007">
    <property type="protein sequence ID" value="EEH34794.2"/>
    <property type="molecule type" value="Genomic_DNA"/>
</dbReference>
<protein>
    <recommendedName>
        <fullName evidence="5">Protein N-terminal and lysine N-methyltransferase EFM7</fullName>
        <ecNumber evidence="5">2.1.1.-</ecNumber>
    </recommendedName>
    <alternativeName>
        <fullName evidence="5">Elongation factor methyltransferase 7</fullName>
    </alternativeName>
</protein>
<keyword evidence="3 5" id="KW-0808">Transferase</keyword>
<feature type="binding site" evidence="5">
    <location>
        <position position="421"/>
    </location>
    <ligand>
        <name>S-adenosyl-L-methionine</name>
        <dbReference type="ChEBI" id="CHEBI:59789"/>
    </ligand>
</feature>
<dbReference type="GO" id="GO:0016279">
    <property type="term" value="F:protein-lysine N-methyltransferase activity"/>
    <property type="evidence" value="ECO:0007669"/>
    <property type="project" value="UniProtKB-UniRule"/>
</dbReference>
<name>C1H500_PARBA</name>
<comment type="subcellular location">
    <subcellularLocation>
        <location evidence="5">Cytoplasm</location>
    </subcellularLocation>
</comment>
<evidence type="ECO:0000256" key="3">
    <source>
        <dbReference type="ARBA" id="ARBA00022679"/>
    </source>
</evidence>
<evidence type="ECO:0000256" key="2">
    <source>
        <dbReference type="ARBA" id="ARBA00022603"/>
    </source>
</evidence>
<dbReference type="PROSITE" id="PS51560">
    <property type="entry name" value="SAM_MT_NNT1"/>
    <property type="match status" value="1"/>
</dbReference>
<dbReference type="SUPFAM" id="SSF53335">
    <property type="entry name" value="S-adenosyl-L-methionine-dependent methyltransferases"/>
    <property type="match status" value="1"/>
</dbReference>
<comment type="similarity">
    <text evidence="5">Belongs to the class I-like SAM-binding methyltransferase superfamily. EFM7 family.</text>
</comment>
<dbReference type="PANTHER" id="PTHR14614">
    <property type="entry name" value="HEPATOCELLULAR CARCINOMA-ASSOCIATED ANTIGEN"/>
    <property type="match status" value="1"/>
</dbReference>
<evidence type="ECO:0000256" key="5">
    <source>
        <dbReference type="HAMAP-Rule" id="MF_03223"/>
    </source>
</evidence>
<evidence type="ECO:0000256" key="6">
    <source>
        <dbReference type="SAM" id="MobiDB-lite"/>
    </source>
</evidence>
<feature type="binding site" evidence="5">
    <location>
        <begin position="399"/>
        <end position="401"/>
    </location>
    <ligand>
        <name>S-adenosyl-L-methionine</name>
        <dbReference type="ChEBI" id="CHEBI:59789"/>
    </ligand>
</feature>
<dbReference type="InterPro" id="IPR029063">
    <property type="entry name" value="SAM-dependent_MTases_sf"/>
</dbReference>
<organism evidence="7 8">
    <name type="scientific">Paracoccidioides lutzii (strain ATCC MYA-826 / Pb01)</name>
    <name type="common">Paracoccidioides brasiliensis</name>
    <dbReference type="NCBI Taxonomy" id="502779"/>
    <lineage>
        <taxon>Eukaryota</taxon>
        <taxon>Fungi</taxon>
        <taxon>Dikarya</taxon>
        <taxon>Ascomycota</taxon>
        <taxon>Pezizomycotina</taxon>
        <taxon>Eurotiomycetes</taxon>
        <taxon>Eurotiomycetidae</taxon>
        <taxon>Onygenales</taxon>
        <taxon>Ajellomycetaceae</taxon>
        <taxon>Paracoccidioides</taxon>
    </lineage>
</organism>
<dbReference type="EC" id="2.1.1.-" evidence="5"/>
<dbReference type="AlphaFoldDB" id="C1H500"/>
<dbReference type="eggNOG" id="KOG2920">
    <property type="taxonomic scope" value="Eukaryota"/>
</dbReference>
<proteinExistence type="inferred from homology"/>
<dbReference type="InterPro" id="IPR025784">
    <property type="entry name" value="EFM7"/>
</dbReference>
<dbReference type="RefSeq" id="XP_015699920.1">
    <property type="nucleotide sequence ID" value="XM_015845694.1"/>
</dbReference>